<name>A0A1T5C9Q8_9BACT</name>
<proteinExistence type="predicted"/>
<dbReference type="Pfam" id="PF13601">
    <property type="entry name" value="HTH_34"/>
    <property type="match status" value="1"/>
</dbReference>
<dbReference type="Gene3D" id="1.10.10.10">
    <property type="entry name" value="Winged helix-like DNA-binding domain superfamily/Winged helix DNA-binding domain"/>
    <property type="match status" value="1"/>
</dbReference>
<sequence>MEWLEKFNKVFESKIRLGLMSVLVVNDALSFNELKELLQLTDGNLASHLKALEETKYIEFQKQFLGRKPLTTYKATEVGHKAFTDHLQVLENMIRQNL</sequence>
<keyword evidence="3" id="KW-1185">Reference proteome</keyword>
<dbReference type="AlphaFoldDB" id="A0A1T5C9Q8"/>
<dbReference type="STRING" id="651661.SAMN05660293_01025"/>
<evidence type="ECO:0000259" key="1">
    <source>
        <dbReference type="Pfam" id="PF13601"/>
    </source>
</evidence>
<dbReference type="PANTHER" id="PTHR37318">
    <property type="entry name" value="BSL7504 PROTEIN"/>
    <property type="match status" value="1"/>
</dbReference>
<dbReference type="GO" id="GO:0003677">
    <property type="term" value="F:DNA binding"/>
    <property type="evidence" value="ECO:0007669"/>
    <property type="project" value="UniProtKB-KW"/>
</dbReference>
<evidence type="ECO:0000313" key="3">
    <source>
        <dbReference type="Proteomes" id="UP000190897"/>
    </source>
</evidence>
<reference evidence="3" key="1">
    <citation type="submission" date="2017-02" db="EMBL/GenBank/DDBJ databases">
        <authorList>
            <person name="Varghese N."/>
            <person name="Submissions S."/>
        </authorList>
    </citation>
    <scope>NUCLEOTIDE SEQUENCE [LARGE SCALE GENOMIC DNA]</scope>
    <source>
        <strain evidence="3">DSM 22270</strain>
    </source>
</reference>
<protein>
    <submittedName>
        <fullName evidence="2">Winged helix DNA-binding domain-containing protein</fullName>
    </submittedName>
</protein>
<organism evidence="2 3">
    <name type="scientific">Dyadobacter psychrophilus</name>
    <dbReference type="NCBI Taxonomy" id="651661"/>
    <lineage>
        <taxon>Bacteria</taxon>
        <taxon>Pseudomonadati</taxon>
        <taxon>Bacteroidota</taxon>
        <taxon>Cytophagia</taxon>
        <taxon>Cytophagales</taxon>
        <taxon>Spirosomataceae</taxon>
        <taxon>Dyadobacter</taxon>
    </lineage>
</organism>
<dbReference type="OrthoDB" id="9800369at2"/>
<gene>
    <name evidence="2" type="ORF">SAMN05660293_01025</name>
</gene>
<dbReference type="InterPro" id="IPR036390">
    <property type="entry name" value="WH_DNA-bd_sf"/>
</dbReference>
<dbReference type="InterPro" id="IPR036388">
    <property type="entry name" value="WH-like_DNA-bd_sf"/>
</dbReference>
<feature type="domain" description="Winged helix DNA-binding" evidence="1">
    <location>
        <begin position="15"/>
        <end position="94"/>
    </location>
</feature>
<evidence type="ECO:0000313" key="2">
    <source>
        <dbReference type="EMBL" id="SKB56165.1"/>
    </source>
</evidence>
<dbReference type="PANTHER" id="PTHR37318:SF1">
    <property type="entry name" value="BSL7504 PROTEIN"/>
    <property type="match status" value="1"/>
</dbReference>
<dbReference type="Proteomes" id="UP000190897">
    <property type="component" value="Unassembled WGS sequence"/>
</dbReference>
<dbReference type="EMBL" id="FUZA01000001">
    <property type="protein sequence ID" value="SKB56165.1"/>
    <property type="molecule type" value="Genomic_DNA"/>
</dbReference>
<keyword evidence="2" id="KW-0238">DNA-binding</keyword>
<dbReference type="RefSeq" id="WP_082213535.1">
    <property type="nucleotide sequence ID" value="NZ_FUZA01000001.1"/>
</dbReference>
<accession>A0A1T5C9Q8</accession>
<dbReference type="InterPro" id="IPR027395">
    <property type="entry name" value="WH_DNA-bd_dom"/>
</dbReference>
<dbReference type="SUPFAM" id="SSF46785">
    <property type="entry name" value="Winged helix' DNA-binding domain"/>
    <property type="match status" value="1"/>
</dbReference>